<dbReference type="Proteomes" id="UP001234989">
    <property type="component" value="Chromosome 8"/>
</dbReference>
<dbReference type="Gene3D" id="3.30.70.270">
    <property type="match status" value="1"/>
</dbReference>
<gene>
    <name evidence="2" type="ORF">MTR67_034406</name>
</gene>
<evidence type="ECO:0000259" key="1">
    <source>
        <dbReference type="Pfam" id="PF24626"/>
    </source>
</evidence>
<dbReference type="EMBL" id="CP133619">
    <property type="protein sequence ID" value="WMV41021.1"/>
    <property type="molecule type" value="Genomic_DNA"/>
</dbReference>
<dbReference type="InterPro" id="IPR056924">
    <property type="entry name" value="SH3_Tf2-1"/>
</dbReference>
<dbReference type="PANTHER" id="PTHR34072:SF59">
    <property type="entry name" value="CCHC-TYPE INTEGRASE"/>
    <property type="match status" value="1"/>
</dbReference>
<dbReference type="AlphaFoldDB" id="A0AAF0U8C5"/>
<evidence type="ECO:0000313" key="3">
    <source>
        <dbReference type="Proteomes" id="UP001234989"/>
    </source>
</evidence>
<dbReference type="InterPro" id="IPR043502">
    <property type="entry name" value="DNA/RNA_pol_sf"/>
</dbReference>
<proteinExistence type="predicted"/>
<dbReference type="SUPFAM" id="SSF56672">
    <property type="entry name" value="DNA/RNA polymerases"/>
    <property type="match status" value="1"/>
</dbReference>
<dbReference type="Pfam" id="PF24626">
    <property type="entry name" value="SH3_Tf2-1"/>
    <property type="match status" value="1"/>
</dbReference>
<dbReference type="PANTHER" id="PTHR34072">
    <property type="entry name" value="ENZYMATIC POLYPROTEIN-RELATED"/>
    <property type="match status" value="1"/>
</dbReference>
<dbReference type="InterPro" id="IPR043128">
    <property type="entry name" value="Rev_trsase/Diguanyl_cyclase"/>
</dbReference>
<organism evidence="2 3">
    <name type="scientific">Solanum verrucosum</name>
    <dbReference type="NCBI Taxonomy" id="315347"/>
    <lineage>
        <taxon>Eukaryota</taxon>
        <taxon>Viridiplantae</taxon>
        <taxon>Streptophyta</taxon>
        <taxon>Embryophyta</taxon>
        <taxon>Tracheophyta</taxon>
        <taxon>Spermatophyta</taxon>
        <taxon>Magnoliopsida</taxon>
        <taxon>eudicotyledons</taxon>
        <taxon>Gunneridae</taxon>
        <taxon>Pentapetalae</taxon>
        <taxon>asterids</taxon>
        <taxon>lamiids</taxon>
        <taxon>Solanales</taxon>
        <taxon>Solanaceae</taxon>
        <taxon>Solanoideae</taxon>
        <taxon>Solaneae</taxon>
        <taxon>Solanum</taxon>
    </lineage>
</organism>
<evidence type="ECO:0000313" key="2">
    <source>
        <dbReference type="EMBL" id="WMV41021.1"/>
    </source>
</evidence>
<reference evidence="2" key="1">
    <citation type="submission" date="2023-08" db="EMBL/GenBank/DDBJ databases">
        <title>A de novo genome assembly of Solanum verrucosum Schlechtendal, a Mexican diploid species geographically isolated from the other diploid A-genome species in potato relatives.</title>
        <authorList>
            <person name="Hosaka K."/>
        </authorList>
    </citation>
    <scope>NUCLEOTIDE SEQUENCE</scope>
    <source>
        <tissue evidence="2">Young leaves</tissue>
    </source>
</reference>
<dbReference type="FunFam" id="3.30.70.270:FF:000020">
    <property type="entry name" value="Transposon Tf2-6 polyprotein-like Protein"/>
    <property type="match status" value="1"/>
</dbReference>
<name>A0AAF0U8C5_SOLVR</name>
<feature type="domain" description="Tf2-1-like SH3-like" evidence="1">
    <location>
        <begin position="182"/>
        <end position="208"/>
    </location>
</feature>
<protein>
    <recommendedName>
        <fullName evidence="1">Tf2-1-like SH3-like domain-containing protein</fullName>
    </recommendedName>
</protein>
<accession>A0AAF0U8C5</accession>
<keyword evidence="3" id="KW-1185">Reference proteome</keyword>
<sequence>MVDPQKVKAVKNWVRPCSVTEVRSFVRLNSYYLRFVKNFASVATHLTRLTKKEVPLKWIDKCEERFQKLKTFLTTEPIPALPVKAYASRQLKVHERNYPTQDLELAVIVFTISRSGGITFMVSSVRHTKPEDAKDGVLASIELRSTFIEKIKAKKFKDESLNELRKKTVSSKTQDVVLDEGVAYRLALPPSLSGVHPLFHVSMLKKYHGDGDYIIKWDSVLLDKDL</sequence>